<dbReference type="InterPro" id="IPR012677">
    <property type="entry name" value="Nucleotide-bd_a/b_plait_sf"/>
</dbReference>
<name>A0A8S0PB88_OLEEU</name>
<dbReference type="Pfam" id="PF00076">
    <property type="entry name" value="RRM_1"/>
    <property type="match status" value="1"/>
</dbReference>
<dbReference type="Pfam" id="PF14327">
    <property type="entry name" value="CSTF2_hinge"/>
    <property type="match status" value="1"/>
</dbReference>
<gene>
    <name evidence="4" type="ORF">OLEA9_A026656</name>
</gene>
<evidence type="ECO:0000256" key="2">
    <source>
        <dbReference type="SAM" id="MobiDB-lite"/>
    </source>
</evidence>
<dbReference type="PANTHER" id="PTHR45735">
    <property type="entry name" value="CLEAVAGE STIMULATION FACTOR SUBUNIT 2"/>
    <property type="match status" value="1"/>
</dbReference>
<dbReference type="Gene3D" id="1.25.40.630">
    <property type="match status" value="1"/>
</dbReference>
<keyword evidence="1" id="KW-0694">RNA-binding</keyword>
<evidence type="ECO:0000256" key="1">
    <source>
        <dbReference type="PROSITE-ProRule" id="PRU00176"/>
    </source>
</evidence>
<feature type="region of interest" description="Disordered" evidence="2">
    <location>
        <begin position="169"/>
        <end position="191"/>
    </location>
</feature>
<dbReference type="GO" id="GO:0003729">
    <property type="term" value="F:mRNA binding"/>
    <property type="evidence" value="ECO:0007669"/>
    <property type="project" value="TreeGrafter"/>
</dbReference>
<reference evidence="4 5" key="1">
    <citation type="submission" date="2019-12" db="EMBL/GenBank/DDBJ databases">
        <authorList>
            <person name="Alioto T."/>
            <person name="Alioto T."/>
            <person name="Gomez Garrido J."/>
        </authorList>
    </citation>
    <scope>NUCLEOTIDE SEQUENCE [LARGE SCALE GENOMIC DNA]</scope>
</reference>
<dbReference type="PROSITE" id="PS50102">
    <property type="entry name" value="RRM"/>
    <property type="match status" value="1"/>
</dbReference>
<evidence type="ECO:0000313" key="4">
    <source>
        <dbReference type="EMBL" id="CAA2933262.1"/>
    </source>
</evidence>
<evidence type="ECO:0000313" key="5">
    <source>
        <dbReference type="Proteomes" id="UP000594638"/>
    </source>
</evidence>
<dbReference type="PANTHER" id="PTHR45735:SF2">
    <property type="entry name" value="CLEAVAGE STIMULATION FACTOR SUBUNIT 2"/>
    <property type="match status" value="1"/>
</dbReference>
<dbReference type="Gene3D" id="3.30.70.330">
    <property type="match status" value="1"/>
</dbReference>
<dbReference type="InterPro" id="IPR000504">
    <property type="entry name" value="RRM_dom"/>
</dbReference>
<dbReference type="FunFam" id="1.25.40.630:FF:000002">
    <property type="entry name" value="Cleavage stimulating factor 64"/>
    <property type="match status" value="1"/>
</dbReference>
<evidence type="ECO:0000259" key="3">
    <source>
        <dbReference type="PROSITE" id="PS50102"/>
    </source>
</evidence>
<dbReference type="InterPro" id="IPR035979">
    <property type="entry name" value="RBD_domain_sf"/>
</dbReference>
<dbReference type="InterPro" id="IPR025742">
    <property type="entry name" value="CSTF2_hinge"/>
</dbReference>
<feature type="domain" description="RRM" evidence="3">
    <location>
        <begin position="112"/>
        <end position="171"/>
    </location>
</feature>
<comment type="caution">
    <text evidence="4">The sequence shown here is derived from an EMBL/GenBank/DDBJ whole genome shotgun (WGS) entry which is preliminary data.</text>
</comment>
<dbReference type="OrthoDB" id="272703at2759"/>
<sequence length="403" mass="43938">MPNAYNMVLVWCDFTAVPYAEVSYGNTACKKSANLSCVQASKGVVNLVSSHMMILFMQKYCQRILIGVENLLIDPYQFPVRLVFFPLVLIDSYAIEMPEGVVKADSNSTVKFDRELSRKLMQVLVIDRETGKPKGYGFCEYKDEKTALSARRNLQRYEINGKQRRVDFAEIDKNADRSREQGRGGPGMVTNVDPQKQFGGPAVLVDLSFHQPLGDSVAAAAATVMAGALGAAQTTSTSNQIDLQSQPVLGTDPLTLHLAKMSRSQLTEIISEMKEMATQNKEQARQLLLASPNLSKALLQAQIMLGNGAPTNVADAKYSAIFSTASTVFTTEWSTCYYSSSPWTSPTSTEQDASEFVPCTGKSSLFCPSKPVFSTLTISYTISVSTSTASPKPSSTTRPTDAE</sequence>
<accession>A0A8S0PB88</accession>
<proteinExistence type="predicted"/>
<keyword evidence="5" id="KW-1185">Reference proteome</keyword>
<dbReference type="Proteomes" id="UP000594638">
    <property type="component" value="Unassembled WGS sequence"/>
</dbReference>
<dbReference type="GO" id="GO:0005847">
    <property type="term" value="C:mRNA cleavage and polyadenylation specificity factor complex"/>
    <property type="evidence" value="ECO:0007669"/>
    <property type="project" value="TreeGrafter"/>
</dbReference>
<protein>
    <submittedName>
        <fullName evidence="4">Cleavage stimulating factor 64</fullName>
    </submittedName>
</protein>
<dbReference type="SUPFAM" id="SSF54928">
    <property type="entry name" value="RNA-binding domain, RBD"/>
    <property type="match status" value="1"/>
</dbReference>
<feature type="compositionally biased region" description="Basic and acidic residues" evidence="2">
    <location>
        <begin position="169"/>
        <end position="182"/>
    </location>
</feature>
<dbReference type="Gramene" id="OE9A026656T1">
    <property type="protein sequence ID" value="OE9A026656C1"/>
    <property type="gene ID" value="OE9A026656"/>
</dbReference>
<dbReference type="EMBL" id="CACTIH010000001">
    <property type="protein sequence ID" value="CAA2933262.1"/>
    <property type="molecule type" value="Genomic_DNA"/>
</dbReference>
<organism evidence="4 5">
    <name type="scientific">Olea europaea subsp. europaea</name>
    <dbReference type="NCBI Taxonomy" id="158383"/>
    <lineage>
        <taxon>Eukaryota</taxon>
        <taxon>Viridiplantae</taxon>
        <taxon>Streptophyta</taxon>
        <taxon>Embryophyta</taxon>
        <taxon>Tracheophyta</taxon>
        <taxon>Spermatophyta</taxon>
        <taxon>Magnoliopsida</taxon>
        <taxon>eudicotyledons</taxon>
        <taxon>Gunneridae</taxon>
        <taxon>Pentapetalae</taxon>
        <taxon>asterids</taxon>
        <taxon>lamiids</taxon>
        <taxon>Lamiales</taxon>
        <taxon>Oleaceae</taxon>
        <taxon>Oleeae</taxon>
        <taxon>Olea</taxon>
    </lineage>
</organism>
<dbReference type="AlphaFoldDB" id="A0A8S0PB88"/>